<evidence type="ECO:0000313" key="2">
    <source>
        <dbReference type="Proteomes" id="UP001632037"/>
    </source>
</evidence>
<proteinExistence type="predicted"/>
<name>A0ABD3F5C5_9STRA</name>
<reference evidence="1 2" key="1">
    <citation type="submission" date="2024-09" db="EMBL/GenBank/DDBJ databases">
        <title>Genome sequencing and assembly of Phytophthora oleae, isolate VK10A, causative agent of rot of olive drupes.</title>
        <authorList>
            <person name="Conti Taguali S."/>
            <person name="Riolo M."/>
            <person name="La Spada F."/>
            <person name="Cacciola S.O."/>
            <person name="Dionisio G."/>
        </authorList>
    </citation>
    <scope>NUCLEOTIDE SEQUENCE [LARGE SCALE GENOMIC DNA]</scope>
    <source>
        <strain evidence="1 2">VK10A</strain>
    </source>
</reference>
<protein>
    <recommendedName>
        <fullName evidence="3">YqaJ viral recombinase domain-containing protein</fullName>
    </recommendedName>
</protein>
<keyword evidence="2" id="KW-1185">Reference proteome</keyword>
<evidence type="ECO:0000313" key="1">
    <source>
        <dbReference type="EMBL" id="KAL3661220.1"/>
    </source>
</evidence>
<evidence type="ECO:0008006" key="3">
    <source>
        <dbReference type="Google" id="ProtNLM"/>
    </source>
</evidence>
<comment type="caution">
    <text evidence="1">The sequence shown here is derived from an EMBL/GenBank/DDBJ whole genome shotgun (WGS) entry which is preliminary data.</text>
</comment>
<gene>
    <name evidence="1" type="ORF">V7S43_013829</name>
</gene>
<dbReference type="EMBL" id="JBIMZQ010000037">
    <property type="protein sequence ID" value="KAL3661220.1"/>
    <property type="molecule type" value="Genomic_DNA"/>
</dbReference>
<organism evidence="1 2">
    <name type="scientific">Phytophthora oleae</name>
    <dbReference type="NCBI Taxonomy" id="2107226"/>
    <lineage>
        <taxon>Eukaryota</taxon>
        <taxon>Sar</taxon>
        <taxon>Stramenopiles</taxon>
        <taxon>Oomycota</taxon>
        <taxon>Peronosporomycetes</taxon>
        <taxon>Peronosporales</taxon>
        <taxon>Peronosporaceae</taxon>
        <taxon>Phytophthora</taxon>
    </lineage>
</organism>
<sequence>MKAQHKRYFHSKTNARNGTALLQALKIQLFVHLVPFTIRNPDTAYIEAFKWETGQNGVLLEEKQRQRYLKKSHDILSVNISGKNIELVGSTDLLIMSADVKEFPHCVDLLPDVRMLIEVKRPDKIIKGAFYQTISELIALDYRANGLVVALLTDATSYWQFFWVSNKSNDHVSIKNVTLTQPSAAFAIIRAILTQSPKAHEISLPWLGEPAKPHKLRQLWRK</sequence>
<dbReference type="Proteomes" id="UP001632037">
    <property type="component" value="Unassembled WGS sequence"/>
</dbReference>
<dbReference type="AlphaFoldDB" id="A0ABD3F5C5"/>
<accession>A0ABD3F5C5</accession>